<name>A0A2X0P0W6_9BASI</name>
<feature type="compositionally biased region" description="Basic residues" evidence="1">
    <location>
        <begin position="112"/>
        <end position="121"/>
    </location>
</feature>
<feature type="chain" id="PRO_5016180901" evidence="2">
    <location>
        <begin position="31"/>
        <end position="121"/>
    </location>
</feature>
<dbReference type="STRING" id="796604.A0A2X0P0W6"/>
<proteinExistence type="predicted"/>
<feature type="signal peptide" evidence="2">
    <location>
        <begin position="1"/>
        <end position="30"/>
    </location>
</feature>
<keyword evidence="2" id="KW-0732">Signal</keyword>
<evidence type="ECO:0000313" key="3">
    <source>
        <dbReference type="EMBL" id="SGY29301.1"/>
    </source>
</evidence>
<evidence type="ECO:0000313" key="4">
    <source>
        <dbReference type="Proteomes" id="UP000249464"/>
    </source>
</evidence>
<evidence type="ECO:0000256" key="2">
    <source>
        <dbReference type="SAM" id="SignalP"/>
    </source>
</evidence>
<gene>
    <name evidence="3" type="primary">BQ5605_C002g01038</name>
    <name evidence="3" type="ORF">BQ5605_C002G01038</name>
</gene>
<feature type="region of interest" description="Disordered" evidence="1">
    <location>
        <begin position="60"/>
        <end position="121"/>
    </location>
</feature>
<accession>A0A2X0P0W6</accession>
<keyword evidence="4" id="KW-1185">Reference proteome</keyword>
<evidence type="ECO:0000256" key="1">
    <source>
        <dbReference type="SAM" id="MobiDB-lite"/>
    </source>
</evidence>
<protein>
    <submittedName>
        <fullName evidence="3">BQ5605_C002g01038 protein</fullName>
    </submittedName>
</protein>
<feature type="compositionally biased region" description="Low complexity" evidence="1">
    <location>
        <begin position="73"/>
        <end position="84"/>
    </location>
</feature>
<dbReference type="Proteomes" id="UP000249464">
    <property type="component" value="Unassembled WGS sequence"/>
</dbReference>
<reference evidence="3 4" key="1">
    <citation type="submission" date="2016-11" db="EMBL/GenBank/DDBJ databases">
        <authorList>
            <person name="Jaros S."/>
            <person name="Januszkiewicz K."/>
            <person name="Wedrychowicz H."/>
        </authorList>
    </citation>
    <scope>NUCLEOTIDE SEQUENCE [LARGE SCALE GENOMIC DNA]</scope>
</reference>
<organism evidence="3 4">
    <name type="scientific">Microbotryum silenes-dioicae</name>
    <dbReference type="NCBI Taxonomy" id="796604"/>
    <lineage>
        <taxon>Eukaryota</taxon>
        <taxon>Fungi</taxon>
        <taxon>Dikarya</taxon>
        <taxon>Basidiomycota</taxon>
        <taxon>Pucciniomycotina</taxon>
        <taxon>Microbotryomycetes</taxon>
        <taxon>Microbotryales</taxon>
        <taxon>Microbotryaceae</taxon>
        <taxon>Microbotryum</taxon>
    </lineage>
</organism>
<dbReference type="EMBL" id="FQNC01000041">
    <property type="protein sequence ID" value="SGY29301.1"/>
    <property type="molecule type" value="Genomic_DNA"/>
</dbReference>
<sequence length="121" mass="12281">MELALLPRLKLHVPLLAPLLASFPTLCALAQLPSPPSGPRSIHSLPVSLHTMVNHVPDTSYSPRSWTLGGGPSDSSSSTSTSASGGPGSFVASTPTSNGYLGRSAGPSGGKGKMRAKKAYG</sequence>
<dbReference type="AlphaFoldDB" id="A0A2X0P0W6"/>